<evidence type="ECO:0000259" key="1">
    <source>
        <dbReference type="Pfam" id="PF24653"/>
    </source>
</evidence>
<dbReference type="InterPro" id="IPR011250">
    <property type="entry name" value="OMP/PagP_B-barrel"/>
</dbReference>
<dbReference type="Pfam" id="PF24653">
    <property type="entry name" value="Phage_OMP"/>
    <property type="match status" value="1"/>
</dbReference>
<dbReference type="SUPFAM" id="SSF56925">
    <property type="entry name" value="OMPA-like"/>
    <property type="match status" value="1"/>
</dbReference>
<dbReference type="Proteomes" id="UP000515683">
    <property type="component" value="Segment"/>
</dbReference>
<keyword evidence="3" id="KW-1185">Reference proteome</keyword>
<dbReference type="NCBIfam" id="TIGR01414">
    <property type="entry name" value="autotrans_barl"/>
    <property type="match status" value="1"/>
</dbReference>
<gene>
    <name evidence="2" type="ORF">SSCSM1_144</name>
</gene>
<evidence type="ECO:0000313" key="3">
    <source>
        <dbReference type="Proteomes" id="UP000515683"/>
    </source>
</evidence>
<proteinExistence type="predicted"/>
<dbReference type="InterPro" id="IPR006315">
    <property type="entry name" value="OM_autotransptr_brl_dom"/>
</dbReference>
<organism evidence="2 3">
    <name type="scientific">Synechococcus phage S-SCSM1</name>
    <dbReference type="NCBI Taxonomy" id="2588487"/>
    <lineage>
        <taxon>Viruses</taxon>
        <taxon>Duplodnaviria</taxon>
        <taxon>Heunggongvirae</taxon>
        <taxon>Uroviricota</taxon>
        <taxon>Caudoviricetes</taxon>
        <taxon>Pantevenvirales</taxon>
        <taxon>Kyanoviridae</taxon>
        <taxon>Zhoulongquanvirus</taxon>
        <taxon>Zhoulongquanvirus esscess</taxon>
    </lineage>
</organism>
<evidence type="ECO:0000313" key="2">
    <source>
        <dbReference type="EMBL" id="QFG06403.1"/>
    </source>
</evidence>
<dbReference type="InterPro" id="IPR056410">
    <property type="entry name" value="Phage_OMP"/>
</dbReference>
<name>A0A6M2ZHZ0_9CAUD</name>
<dbReference type="EMBL" id="MK867354">
    <property type="protein sequence ID" value="QFG06403.1"/>
    <property type="molecule type" value="Genomic_DNA"/>
</dbReference>
<reference evidence="2" key="1">
    <citation type="submission" date="2019-04" db="EMBL/GenBank/DDBJ databases">
        <title>Genomic and proteomic characterization of cyanophage S-SCSM1 provides new insights into understanding the viral gene diversity and phage-host interactions.</title>
        <authorList>
            <person name="Wang Q."/>
            <person name="Xu Y."/>
            <person name="Jiao N."/>
            <person name="Zhang R."/>
        </authorList>
    </citation>
    <scope>NUCLEOTIDE SEQUENCE [LARGE SCALE GENOMIC DNA]</scope>
</reference>
<dbReference type="Gene3D" id="2.40.160.20">
    <property type="match status" value="1"/>
</dbReference>
<protein>
    <submittedName>
        <fullName evidence="2">Outer membrane autotransporter barrel</fullName>
    </submittedName>
</protein>
<dbReference type="GO" id="GO:0019867">
    <property type="term" value="C:outer membrane"/>
    <property type="evidence" value="ECO:0007669"/>
    <property type="project" value="InterPro"/>
</dbReference>
<feature type="domain" description="Cyanophage outer membrane protein-like beta-barrel" evidence="1">
    <location>
        <begin position="1"/>
        <end position="119"/>
    </location>
</feature>
<sequence length="119" mass="12833">MKAIALAALAASALATPALAGPYVESKHEFKGTDEDYSKAVHQARIGYETKVGALTPYIEGGVGAVYPDGSTDSTTFTALEVGSKVKFTDKFSGYGKFETIMYSEKDDWKVELGTKYKF</sequence>
<accession>A0A6M2ZHZ0</accession>